<evidence type="ECO:0000256" key="1">
    <source>
        <dbReference type="SAM" id="SignalP"/>
    </source>
</evidence>
<keyword evidence="3" id="KW-1185">Reference proteome</keyword>
<organism evidence="2 3">
    <name type="scientific">Octadecabacter dasysiphoniae</name>
    <dbReference type="NCBI Taxonomy" id="2909341"/>
    <lineage>
        <taxon>Bacteria</taxon>
        <taxon>Pseudomonadati</taxon>
        <taxon>Pseudomonadota</taxon>
        <taxon>Alphaproteobacteria</taxon>
        <taxon>Rhodobacterales</taxon>
        <taxon>Roseobacteraceae</taxon>
        <taxon>Octadecabacter</taxon>
    </lineage>
</organism>
<name>A0ABS9D0B7_9RHOB</name>
<dbReference type="RefSeq" id="WP_235226380.1">
    <property type="nucleotide sequence ID" value="NZ_JAKGAQ010000003.1"/>
</dbReference>
<accession>A0ABS9D0B7</accession>
<dbReference type="EMBL" id="JAKGAQ010000003">
    <property type="protein sequence ID" value="MCF2872054.1"/>
    <property type="molecule type" value="Genomic_DNA"/>
</dbReference>
<evidence type="ECO:0000313" key="2">
    <source>
        <dbReference type="EMBL" id="MCF2872054.1"/>
    </source>
</evidence>
<feature type="signal peptide" evidence="1">
    <location>
        <begin position="1"/>
        <end position="20"/>
    </location>
</feature>
<reference evidence="2 3" key="1">
    <citation type="submission" date="2022-01" db="EMBL/GenBank/DDBJ databases">
        <title>Octadecabacter sp. nov., isolated from a marine alga.</title>
        <authorList>
            <person name="Jin M.S."/>
            <person name="Kim H.M."/>
            <person name="Han D.M."/>
            <person name="Jung J.J."/>
            <person name="Jeon C.O."/>
        </authorList>
    </citation>
    <scope>NUCLEOTIDE SEQUENCE [LARGE SCALE GENOMIC DNA]</scope>
    <source>
        <strain evidence="2 3">G9-8</strain>
    </source>
</reference>
<dbReference type="Proteomes" id="UP001200557">
    <property type="component" value="Unassembled WGS sequence"/>
</dbReference>
<keyword evidence="1" id="KW-0732">Signal</keyword>
<protein>
    <submittedName>
        <fullName evidence="2">Uncharacterized protein</fullName>
    </submittedName>
</protein>
<sequence>MIKFEPFLLTAMLTAGAAVAQDTAEGLALPDAVLEAPVTAEVLLEPGVAPAVVADLRARFEDLKQRDIRDGVLRGQASAETTQQIESVNAAIVENEGQLRIANWKATNLEGLAAAFASNGGQPLPPGLAAGTQPQIGLALIDAQATLYAQPITDPQLVLRTLSARTTMLRVAETGAFTLVWAPQDGFAFVLSQFRQVF</sequence>
<gene>
    <name evidence="2" type="ORF">L0664_13345</name>
</gene>
<comment type="caution">
    <text evidence="2">The sequence shown here is derived from an EMBL/GenBank/DDBJ whole genome shotgun (WGS) entry which is preliminary data.</text>
</comment>
<feature type="chain" id="PRO_5045207615" evidence="1">
    <location>
        <begin position="21"/>
        <end position="198"/>
    </location>
</feature>
<evidence type="ECO:0000313" key="3">
    <source>
        <dbReference type="Proteomes" id="UP001200557"/>
    </source>
</evidence>
<proteinExistence type="predicted"/>